<organism evidence="1 2">
    <name type="scientific">Sedimentibacter hydroxybenzoicus DSM 7310</name>
    <dbReference type="NCBI Taxonomy" id="1123245"/>
    <lineage>
        <taxon>Bacteria</taxon>
        <taxon>Bacillati</taxon>
        <taxon>Bacillota</taxon>
        <taxon>Tissierellia</taxon>
        <taxon>Sedimentibacter</taxon>
    </lineage>
</organism>
<dbReference type="AlphaFoldDB" id="A0A974BI95"/>
<evidence type="ECO:0000313" key="1">
    <source>
        <dbReference type="EMBL" id="NYB73175.1"/>
    </source>
</evidence>
<dbReference type="EMBL" id="JACBNQ010000002">
    <property type="protein sequence ID" value="NYB73175.1"/>
    <property type="molecule type" value="Genomic_DNA"/>
</dbReference>
<sequence length="174" mass="19898">MNHKLKTIIKATVLIIIAIWIIDKVPFDKNINQQITANIYENGVVIGQTTLVMNGKKSNYLFRQEEGFAGEFLIPHAEKTDRGDLKTYINWNAEDNIQSISYFYKGSIKLAQDMGIVPYMLINNSMTKFAIMLTDHTVIATSDELYKLYIKHITWYSDTKGTSIEAVNEIPEID</sequence>
<dbReference type="Proteomes" id="UP000611629">
    <property type="component" value="Unassembled WGS sequence"/>
</dbReference>
<reference evidence="1" key="1">
    <citation type="submission" date="2020-07" db="EMBL/GenBank/DDBJ databases">
        <title>Genomic analysis of a strain of Sedimentibacter Hydroxybenzoicus DSM7310.</title>
        <authorList>
            <person name="Ma S."/>
        </authorList>
    </citation>
    <scope>NUCLEOTIDE SEQUENCE</scope>
    <source>
        <strain evidence="1">DSM 7310</strain>
    </source>
</reference>
<keyword evidence="2" id="KW-1185">Reference proteome</keyword>
<accession>A0A974BI95</accession>
<dbReference type="RefSeq" id="WP_179236863.1">
    <property type="nucleotide sequence ID" value="NZ_JACBNQ010000002.1"/>
</dbReference>
<protein>
    <submittedName>
        <fullName evidence="1">Uncharacterized protein</fullName>
    </submittedName>
</protein>
<comment type="caution">
    <text evidence="1">The sequence shown here is derived from an EMBL/GenBank/DDBJ whole genome shotgun (WGS) entry which is preliminary data.</text>
</comment>
<gene>
    <name evidence="1" type="ORF">HZF24_03370</name>
</gene>
<evidence type="ECO:0000313" key="2">
    <source>
        <dbReference type="Proteomes" id="UP000611629"/>
    </source>
</evidence>
<name>A0A974BI95_SEDHY</name>
<proteinExistence type="predicted"/>